<accession>A0A2P7R1L1</accession>
<comment type="caution">
    <text evidence="1">The sequence shown here is derived from an EMBL/GenBank/DDBJ whole genome shotgun (WGS) entry which is preliminary data.</text>
</comment>
<gene>
    <name evidence="1" type="ORF">C7H85_15310</name>
</gene>
<organism evidence="1 2">
    <name type="scientific">Zobellella endophytica</name>
    <dbReference type="NCBI Taxonomy" id="2116700"/>
    <lineage>
        <taxon>Bacteria</taxon>
        <taxon>Pseudomonadati</taxon>
        <taxon>Pseudomonadota</taxon>
        <taxon>Gammaproteobacteria</taxon>
        <taxon>Aeromonadales</taxon>
        <taxon>Aeromonadaceae</taxon>
        <taxon>Zobellella</taxon>
    </lineage>
</organism>
<evidence type="ECO:0000313" key="2">
    <source>
        <dbReference type="Proteomes" id="UP000240243"/>
    </source>
</evidence>
<sequence>MPTSDSLGQALAATLRPAHEGHLVRLAAHLGAVMSMVSGSGVSTIRLPAWPGALEPVGGFLRVTSLRES</sequence>
<protein>
    <submittedName>
        <fullName evidence="1">Uncharacterized protein</fullName>
    </submittedName>
</protein>
<name>A0A2P7R1L1_9GAMM</name>
<dbReference type="Proteomes" id="UP000240243">
    <property type="component" value="Unassembled WGS sequence"/>
</dbReference>
<proteinExistence type="predicted"/>
<evidence type="ECO:0000313" key="1">
    <source>
        <dbReference type="EMBL" id="PSJ44111.1"/>
    </source>
</evidence>
<dbReference type="AlphaFoldDB" id="A0A2P7R1L1"/>
<dbReference type="EMBL" id="PXYG01000007">
    <property type="protein sequence ID" value="PSJ44111.1"/>
    <property type="molecule type" value="Genomic_DNA"/>
</dbReference>
<reference evidence="1 2" key="1">
    <citation type="submission" date="2018-03" db="EMBL/GenBank/DDBJ databases">
        <title>The draft genome of Zobellella sp. 59N8.</title>
        <authorList>
            <person name="Liu L."/>
            <person name="Li L."/>
            <person name="Zhang X."/>
            <person name="Liang L."/>
            <person name="Wang T."/>
        </authorList>
    </citation>
    <scope>NUCLEOTIDE SEQUENCE [LARGE SCALE GENOMIC DNA]</scope>
    <source>
        <strain evidence="1 2">59N8</strain>
    </source>
</reference>
<keyword evidence="2" id="KW-1185">Reference proteome</keyword>